<evidence type="ECO:0000259" key="5">
    <source>
        <dbReference type="SMART" id="SM00858"/>
    </source>
</evidence>
<feature type="chain" id="PRO_5044973038" description="Flagella basal body P-ring formation protein FlgA" evidence="4">
    <location>
        <begin position="22"/>
        <end position="231"/>
    </location>
</feature>
<feature type="domain" description="SAF" evidence="5">
    <location>
        <begin position="107"/>
        <end position="169"/>
    </location>
</feature>
<reference evidence="6 7" key="1">
    <citation type="submission" date="2021-10" db="EMBL/GenBank/DDBJ databases">
        <authorList>
            <person name="Chen M."/>
        </authorList>
    </citation>
    <scope>NUCLEOTIDE SEQUENCE [LARGE SCALE GENOMIC DNA]</scope>
    <source>
        <strain evidence="6 7">H3-26</strain>
    </source>
</reference>
<evidence type="ECO:0000256" key="2">
    <source>
        <dbReference type="ARBA" id="ARBA00022729"/>
    </source>
</evidence>
<comment type="subcellular location">
    <subcellularLocation>
        <location evidence="1 4">Periplasm</location>
    </subcellularLocation>
</comment>
<evidence type="ECO:0000313" key="7">
    <source>
        <dbReference type="Proteomes" id="UP001198034"/>
    </source>
</evidence>
<keyword evidence="7" id="KW-1185">Reference proteome</keyword>
<dbReference type="InterPro" id="IPR041231">
    <property type="entry name" value="FlgA_N"/>
</dbReference>
<dbReference type="EMBL" id="JAJAWG010000001">
    <property type="protein sequence ID" value="MCB5195019.1"/>
    <property type="molecule type" value="Genomic_DNA"/>
</dbReference>
<name>A0ABS8BH39_9NEIS</name>
<dbReference type="NCBIfam" id="TIGR03170">
    <property type="entry name" value="flgA_cterm"/>
    <property type="match status" value="1"/>
</dbReference>
<protein>
    <recommendedName>
        <fullName evidence="4">Flagella basal body P-ring formation protein FlgA</fullName>
    </recommendedName>
</protein>
<keyword evidence="6" id="KW-0282">Flagellum</keyword>
<dbReference type="SMART" id="SM00858">
    <property type="entry name" value="SAF"/>
    <property type="match status" value="1"/>
</dbReference>
<dbReference type="RefSeq" id="WP_226762833.1">
    <property type="nucleotide sequence ID" value="NZ_JAJAWG010000001.1"/>
</dbReference>
<dbReference type="Proteomes" id="UP001198034">
    <property type="component" value="Unassembled WGS sequence"/>
</dbReference>
<keyword evidence="4" id="KW-1005">Bacterial flagellum biogenesis</keyword>
<proteinExistence type="inferred from homology"/>
<evidence type="ECO:0000313" key="6">
    <source>
        <dbReference type="EMBL" id="MCB5195019.1"/>
    </source>
</evidence>
<evidence type="ECO:0000256" key="4">
    <source>
        <dbReference type="RuleBase" id="RU362063"/>
    </source>
</evidence>
<dbReference type="Gene3D" id="2.30.30.760">
    <property type="match status" value="1"/>
</dbReference>
<dbReference type="Gene3D" id="3.90.1210.10">
    <property type="entry name" value="Antifreeze-like/N-acetylneuraminic acid synthase C-terminal domain"/>
    <property type="match status" value="1"/>
</dbReference>
<comment type="similarity">
    <text evidence="4">Belongs to the FlgA family.</text>
</comment>
<sequence length="231" mass="24770">MRKILISSFALLSGLVAPLLAATSGQDLKVITHEVNQWLNAELANSPGMASFEVRPVDARLKLAACERREISLPAGYRLLGNTMLRVKCVDGANWSFNLPTKISITVSYAVAARPLAANQILDVGDIAMQQGDLGVLPGSVFLDPTSILGRTLNSPVSAGQALRQEQLRASMVVLQNQKVKIIYRQDGIEITNEGIAMNAAAEGQPVRIRLDKNKIISGTAQQGAIVIMGQ</sequence>
<gene>
    <name evidence="6" type="primary">flgA</name>
    <name evidence="6" type="ORF">LG219_01780</name>
</gene>
<keyword evidence="6" id="KW-0969">Cilium</keyword>
<dbReference type="InterPro" id="IPR013974">
    <property type="entry name" value="SAF"/>
</dbReference>
<dbReference type="InterPro" id="IPR017585">
    <property type="entry name" value="SAF_FlgA"/>
</dbReference>
<dbReference type="InterPro" id="IPR039246">
    <property type="entry name" value="Flagellar_FlgA"/>
</dbReference>
<keyword evidence="2 4" id="KW-0732">Signal</keyword>
<dbReference type="PANTHER" id="PTHR36307">
    <property type="entry name" value="FLAGELLA BASAL BODY P-RING FORMATION PROTEIN FLGA"/>
    <property type="match status" value="1"/>
</dbReference>
<comment type="caution">
    <text evidence="6">The sequence shown here is derived from an EMBL/GenBank/DDBJ whole genome shotgun (WGS) entry which is preliminary data.</text>
</comment>
<accession>A0ABS8BH39</accession>
<keyword evidence="6" id="KW-0966">Cell projection</keyword>
<organism evidence="6 7">
    <name type="scientific">Deefgea salmonis</name>
    <dbReference type="NCBI Taxonomy" id="2875502"/>
    <lineage>
        <taxon>Bacteria</taxon>
        <taxon>Pseudomonadati</taxon>
        <taxon>Pseudomonadota</taxon>
        <taxon>Betaproteobacteria</taxon>
        <taxon>Neisseriales</taxon>
        <taxon>Chitinibacteraceae</taxon>
        <taxon>Deefgea</taxon>
    </lineage>
</organism>
<dbReference type="CDD" id="cd11614">
    <property type="entry name" value="SAF_CpaB_FlgA_like"/>
    <property type="match status" value="1"/>
</dbReference>
<feature type="signal peptide" evidence="4">
    <location>
        <begin position="1"/>
        <end position="21"/>
    </location>
</feature>
<dbReference type="Pfam" id="PF13144">
    <property type="entry name" value="ChapFlgA"/>
    <property type="match status" value="1"/>
</dbReference>
<dbReference type="Pfam" id="PF17656">
    <property type="entry name" value="ChapFlgA_N"/>
    <property type="match status" value="1"/>
</dbReference>
<evidence type="ECO:0000256" key="1">
    <source>
        <dbReference type="ARBA" id="ARBA00004418"/>
    </source>
</evidence>
<keyword evidence="3 4" id="KW-0574">Periplasm</keyword>
<dbReference type="PANTHER" id="PTHR36307:SF1">
    <property type="entry name" value="FLAGELLA BASAL BODY P-RING FORMATION PROTEIN FLGA"/>
    <property type="match status" value="1"/>
</dbReference>
<comment type="function">
    <text evidence="4">Involved in the assembly process of the P-ring formation. It may associate with FlgF on the rod constituting a structure essential for the P-ring assembly or may act as a modulator protein for the P-ring assembly.</text>
</comment>
<evidence type="ECO:0000256" key="3">
    <source>
        <dbReference type="ARBA" id="ARBA00022764"/>
    </source>
</evidence>